<name>A0A914RQN9_PAREQ</name>
<reference evidence="3" key="1">
    <citation type="submission" date="2022-11" db="UniProtKB">
        <authorList>
            <consortium name="WormBaseParasite"/>
        </authorList>
    </citation>
    <scope>IDENTIFICATION</scope>
</reference>
<dbReference type="WBParaSite" id="PEQ_0000881501-mRNA-1">
    <property type="protein sequence ID" value="PEQ_0000881501-mRNA-1"/>
    <property type="gene ID" value="PEQ_0000881501"/>
</dbReference>
<protein>
    <submittedName>
        <fullName evidence="3">ATPase AAA-type core domain-containing protein</fullName>
    </submittedName>
</protein>
<feature type="domain" description="ATPase AAA-type core" evidence="1">
    <location>
        <begin position="31"/>
        <end position="97"/>
    </location>
</feature>
<accession>A0A914RQN9</accession>
<dbReference type="GO" id="GO:0005759">
    <property type="term" value="C:mitochondrial matrix"/>
    <property type="evidence" value="ECO:0007669"/>
    <property type="project" value="TreeGrafter"/>
</dbReference>
<evidence type="ECO:0000313" key="3">
    <source>
        <dbReference type="WBParaSite" id="PEQ_0000881501-mRNA-1"/>
    </source>
</evidence>
<keyword evidence="2" id="KW-1185">Reference proteome</keyword>
<dbReference type="Pfam" id="PF07724">
    <property type="entry name" value="AAA_2"/>
    <property type="match status" value="1"/>
</dbReference>
<dbReference type="InterPro" id="IPR027417">
    <property type="entry name" value="P-loop_NTPase"/>
</dbReference>
<dbReference type="Proteomes" id="UP000887564">
    <property type="component" value="Unplaced"/>
</dbReference>
<dbReference type="InterPro" id="IPR003959">
    <property type="entry name" value="ATPase_AAA_core"/>
</dbReference>
<evidence type="ECO:0000259" key="1">
    <source>
        <dbReference type="Pfam" id="PF07724"/>
    </source>
</evidence>
<sequence>MNIGHLLCLTLPEKALSDFTKTQGRGSFPLEKSNIILLGPSGVGKTYLTQMLANILDVPIAMCDCTVLTQAGYVGDDVDTVIQKLLHNADGDVERTQVSGVEQFCID</sequence>
<dbReference type="GO" id="GO:0051603">
    <property type="term" value="P:proteolysis involved in protein catabolic process"/>
    <property type="evidence" value="ECO:0007669"/>
    <property type="project" value="TreeGrafter"/>
</dbReference>
<organism evidence="2 3">
    <name type="scientific">Parascaris equorum</name>
    <name type="common">Equine roundworm</name>
    <dbReference type="NCBI Taxonomy" id="6256"/>
    <lineage>
        <taxon>Eukaryota</taxon>
        <taxon>Metazoa</taxon>
        <taxon>Ecdysozoa</taxon>
        <taxon>Nematoda</taxon>
        <taxon>Chromadorea</taxon>
        <taxon>Rhabditida</taxon>
        <taxon>Spirurina</taxon>
        <taxon>Ascaridomorpha</taxon>
        <taxon>Ascaridoidea</taxon>
        <taxon>Ascarididae</taxon>
        <taxon>Parascaris</taxon>
    </lineage>
</organism>
<dbReference type="PANTHER" id="PTHR48102:SF10">
    <property type="entry name" value="ATP-DEPENDENT CLP PROTEASE ATP-BINDING SUBUNIT CLPX"/>
    <property type="match status" value="1"/>
</dbReference>
<dbReference type="GO" id="GO:0016887">
    <property type="term" value="F:ATP hydrolysis activity"/>
    <property type="evidence" value="ECO:0007669"/>
    <property type="project" value="InterPro"/>
</dbReference>
<dbReference type="GO" id="GO:0005524">
    <property type="term" value="F:ATP binding"/>
    <property type="evidence" value="ECO:0007669"/>
    <property type="project" value="InterPro"/>
</dbReference>
<dbReference type="AlphaFoldDB" id="A0A914RQN9"/>
<evidence type="ECO:0000313" key="2">
    <source>
        <dbReference type="Proteomes" id="UP000887564"/>
    </source>
</evidence>
<dbReference type="InterPro" id="IPR050052">
    <property type="entry name" value="ATP-dep_Clp_protease_ClpX"/>
</dbReference>
<dbReference type="PANTHER" id="PTHR48102">
    <property type="entry name" value="ATP-DEPENDENT CLP PROTEASE ATP-BINDING SUBUNIT CLPX-LIKE, MITOCHONDRIAL-RELATED"/>
    <property type="match status" value="1"/>
</dbReference>
<dbReference type="SUPFAM" id="SSF52540">
    <property type="entry name" value="P-loop containing nucleoside triphosphate hydrolases"/>
    <property type="match status" value="1"/>
</dbReference>
<dbReference type="Gene3D" id="3.40.50.300">
    <property type="entry name" value="P-loop containing nucleotide triphosphate hydrolases"/>
    <property type="match status" value="1"/>
</dbReference>
<proteinExistence type="predicted"/>